<feature type="region of interest" description="Disordered" evidence="2">
    <location>
        <begin position="468"/>
        <end position="563"/>
    </location>
</feature>
<feature type="region of interest" description="Disordered" evidence="2">
    <location>
        <begin position="633"/>
        <end position="653"/>
    </location>
</feature>
<sequence>MNQQAFQWGPGYGQNPPGAFAHSPPGLDSINSPPGPKIPGLDPQSSFASPAAFEYNRASIPGLSFAMPTTAPSPTTAPMISNPDSWKGQPSDTPSNPEYIPSRGNHTRASIPSQPQYAPPVITNNTTPQPVTTEVTTKESYPAATDNATNADDAMEEGELDESGFEDLYEPYLEPGDNTNYHPPSQSEHPATDDEDYDPAQPASPGLQDTILPDQGAPDALAITGRERSRSYSPYLSPGELSTTSPSPQQSATNGPDTLPETTSAQAMDKDSATPAESPAEARKKAQASILRLWPLEVRFQDYVDEGIDPKIVRDLFAGLGLDTKSSKSPAEQQPLPKNHAEVQPSKSVNLQPMDTQPQPDTALTPTVAPSKPLAVTASQKQEERKDRIARLLAAKNAKQQTSSTGAVEGTTGAPASASETAPSSVAEPVPQLPVHQASVAADADKANKKAEKERLLQLKLEALQKSRALRAQNTASKTTEAQHPEPERDLNTSDRNIGSIEQTSMAPSPQAPNDAVVGRDTKPHDKQAVGSIPGLSLSATAQSGPTIPRKRPTASDLNETSVAPPFKRTFSQHHVETPLIINVSDESEDEDVEMEISSQADDNPYEPNHNGHRLPASQDHTSLVELRHQRGFATPTSLPGGTATPKQADSAELQRINHDIDEMKRKIAEAERRKKAKLASKDATAQQPSTGPGVAGVPLPLIPGPSSVHSQSPGSLASQPAPSPSGITGDVQRVLPKAPRGVGADQSQRTQRIRVVSETLPALEAKLRSKTTKLRLLKSEVTRIEREVNEMLAERADLSSELETLSKDENGTTGEPGALQEESSSNSDLPTPQYPSQVLEIDDESAPTELSQIANGTEDLLPTTHSELTGPQAESGIETSPSSQIQDGGISSSNGLEEGVPRGGITSEDEAAVVEPVEDTQMVDVPSSQNEGPVVEEQPAASPTTEQDEMAVDGEPYSPPEPFPHPLETQTANLDTATSPPPADTDMQEAQLSLAPTSISDGAVDTREASPESLGDTSCAPSNAPKPVATDGFAPYKSVLKEFLSYRFHPNFHNDVTQGLRSLTYSNKINPHVPFCLDSLLPEGCPRGASCELQHPGSIEIPGNSERLEGKEQERYIDGLRALLSEFKAKQSKDFDVISKAIVDYRTRFYGDQSRVLPLGNISV</sequence>
<dbReference type="HOGENOM" id="CLU_006646_0_0_1"/>
<accession>A0A084FVZ1</accession>
<feature type="region of interest" description="Disordered" evidence="2">
    <location>
        <begin position="586"/>
        <end position="617"/>
    </location>
</feature>
<dbReference type="EMBL" id="JOWA01000154">
    <property type="protein sequence ID" value="KEZ39253.1"/>
    <property type="molecule type" value="Genomic_DNA"/>
</dbReference>
<evidence type="ECO:0000256" key="1">
    <source>
        <dbReference type="PROSITE-ProRule" id="PRU00723"/>
    </source>
</evidence>
<dbReference type="GeneID" id="27728996"/>
<dbReference type="Proteomes" id="UP000028545">
    <property type="component" value="Unassembled WGS sequence"/>
</dbReference>
<evidence type="ECO:0000259" key="3">
    <source>
        <dbReference type="PROSITE" id="PS50103"/>
    </source>
</evidence>
<dbReference type="PROSITE" id="PS50103">
    <property type="entry name" value="ZF_C3H1"/>
    <property type="match status" value="1"/>
</dbReference>
<feature type="compositionally biased region" description="Basic and acidic residues" evidence="2">
    <location>
        <begin position="481"/>
        <end position="493"/>
    </location>
</feature>
<feature type="compositionally biased region" description="Polar residues" evidence="2">
    <location>
        <begin position="252"/>
        <end position="266"/>
    </location>
</feature>
<feature type="zinc finger region" description="C3H1-type" evidence="1">
    <location>
        <begin position="1071"/>
        <end position="1099"/>
    </location>
</feature>
<dbReference type="AlphaFoldDB" id="A0A084FVZ1"/>
<feature type="compositionally biased region" description="Polar residues" evidence="2">
    <location>
        <begin position="177"/>
        <end position="189"/>
    </location>
</feature>
<evidence type="ECO:0000313" key="4">
    <source>
        <dbReference type="EMBL" id="KEZ39253.1"/>
    </source>
</evidence>
<feature type="compositionally biased region" description="Low complexity" evidence="2">
    <location>
        <begin position="143"/>
        <end position="152"/>
    </location>
</feature>
<feature type="compositionally biased region" description="Basic and acidic residues" evidence="2">
    <location>
        <begin position="443"/>
        <end position="453"/>
    </location>
</feature>
<feature type="compositionally biased region" description="Basic and acidic residues" evidence="2">
    <location>
        <begin position="518"/>
        <end position="528"/>
    </location>
</feature>
<feature type="region of interest" description="Disordered" evidence="2">
    <location>
        <begin position="1"/>
        <end position="286"/>
    </location>
</feature>
<feature type="compositionally biased region" description="Acidic residues" evidence="2">
    <location>
        <begin position="908"/>
        <end position="919"/>
    </location>
</feature>
<feature type="compositionally biased region" description="Polar residues" evidence="2">
    <location>
        <begin position="708"/>
        <end position="721"/>
    </location>
</feature>
<feature type="compositionally biased region" description="Polar residues" evidence="2">
    <location>
        <begin position="822"/>
        <end position="837"/>
    </location>
</feature>
<organism evidence="4 5">
    <name type="scientific">Pseudallescheria apiosperma</name>
    <name type="common">Scedosporium apiospermum</name>
    <dbReference type="NCBI Taxonomy" id="563466"/>
    <lineage>
        <taxon>Eukaryota</taxon>
        <taxon>Fungi</taxon>
        <taxon>Dikarya</taxon>
        <taxon>Ascomycota</taxon>
        <taxon>Pezizomycotina</taxon>
        <taxon>Sordariomycetes</taxon>
        <taxon>Hypocreomycetidae</taxon>
        <taxon>Microascales</taxon>
        <taxon>Microascaceae</taxon>
        <taxon>Scedosporium</taxon>
    </lineage>
</organism>
<dbReference type="InterPro" id="IPR000571">
    <property type="entry name" value="Znf_CCCH"/>
</dbReference>
<protein>
    <recommendedName>
        <fullName evidence="3">C3H1-type domain-containing protein</fullName>
    </recommendedName>
</protein>
<feature type="compositionally biased region" description="Acidic residues" evidence="2">
    <location>
        <begin position="586"/>
        <end position="595"/>
    </location>
</feature>
<keyword evidence="1" id="KW-0863">Zinc-finger</keyword>
<comment type="caution">
    <text evidence="4">The sequence shown here is derived from an EMBL/GenBank/DDBJ whole genome shotgun (WGS) entry which is preliminary data.</text>
</comment>
<feature type="compositionally biased region" description="Low complexity" evidence="2">
    <location>
        <begin position="881"/>
        <end position="894"/>
    </location>
</feature>
<feature type="compositionally biased region" description="Polar residues" evidence="2">
    <location>
        <begin position="345"/>
        <end position="365"/>
    </location>
</feature>
<feature type="compositionally biased region" description="Low complexity" evidence="2">
    <location>
        <begin position="242"/>
        <end position="251"/>
    </location>
</feature>
<feature type="compositionally biased region" description="Low complexity" evidence="2">
    <location>
        <begin position="410"/>
        <end position="429"/>
    </location>
</feature>
<dbReference type="VEuPathDB" id="FungiDB:SAPIO_CDS9924"/>
<keyword evidence="1" id="KW-0479">Metal-binding</keyword>
<dbReference type="OMA" id="PHNIRYS"/>
<proteinExistence type="predicted"/>
<feature type="domain" description="C3H1-type" evidence="3">
    <location>
        <begin position="1071"/>
        <end position="1099"/>
    </location>
</feature>
<feature type="compositionally biased region" description="Basic and acidic residues" evidence="2">
    <location>
        <begin position="381"/>
        <end position="390"/>
    </location>
</feature>
<feature type="compositionally biased region" description="Polar residues" evidence="2">
    <location>
        <begin position="970"/>
        <end position="979"/>
    </location>
</feature>
<feature type="compositionally biased region" description="Low complexity" evidence="2">
    <location>
        <begin position="66"/>
        <end position="79"/>
    </location>
</feature>
<feature type="compositionally biased region" description="Polar residues" evidence="2">
    <location>
        <begin position="82"/>
        <end position="96"/>
    </location>
</feature>
<reference evidence="4 5" key="1">
    <citation type="journal article" date="2014" name="Genome Announc.">
        <title>Draft genome sequence of the pathogenic fungus Scedosporium apiospermum.</title>
        <authorList>
            <person name="Vandeputte P."/>
            <person name="Ghamrawi S."/>
            <person name="Rechenmann M."/>
            <person name="Iltis A."/>
            <person name="Giraud S."/>
            <person name="Fleury M."/>
            <person name="Thornton C."/>
            <person name="Delhaes L."/>
            <person name="Meyer W."/>
            <person name="Papon N."/>
            <person name="Bouchara J.P."/>
        </authorList>
    </citation>
    <scope>NUCLEOTIDE SEQUENCE [LARGE SCALE GENOMIC DNA]</scope>
    <source>
        <strain evidence="4 5">IHEM 14462</strain>
    </source>
</reference>
<feature type="region of interest" description="Disordered" evidence="2">
    <location>
        <begin position="670"/>
        <end position="732"/>
    </location>
</feature>
<evidence type="ECO:0000256" key="2">
    <source>
        <dbReference type="SAM" id="MobiDB-lite"/>
    </source>
</evidence>
<feature type="compositionally biased region" description="Acidic residues" evidence="2">
    <location>
        <begin position="153"/>
        <end position="169"/>
    </location>
</feature>
<keyword evidence="1" id="KW-0862">Zinc</keyword>
<gene>
    <name evidence="4" type="ORF">SAPIO_CDS9924</name>
</gene>
<evidence type="ECO:0000313" key="5">
    <source>
        <dbReference type="Proteomes" id="UP000028545"/>
    </source>
</evidence>
<feature type="compositionally biased region" description="Low complexity" evidence="2">
    <location>
        <begin position="119"/>
        <end position="135"/>
    </location>
</feature>
<dbReference type="OrthoDB" id="1922977at2759"/>
<name>A0A084FVZ1_PSEDA</name>
<feature type="compositionally biased region" description="Polar residues" evidence="2">
    <location>
        <begin position="494"/>
        <end position="508"/>
    </location>
</feature>
<feature type="compositionally biased region" description="Polar residues" evidence="2">
    <location>
        <begin position="635"/>
        <end position="648"/>
    </location>
</feature>
<feature type="region of interest" description="Disordered" evidence="2">
    <location>
        <begin position="322"/>
        <end position="453"/>
    </location>
</feature>
<feature type="compositionally biased region" description="Basic and acidic residues" evidence="2">
    <location>
        <begin position="796"/>
        <end position="811"/>
    </location>
</feature>
<feature type="region of interest" description="Disordered" evidence="2">
    <location>
        <begin position="796"/>
        <end position="1029"/>
    </location>
</feature>
<keyword evidence="5" id="KW-1185">Reference proteome</keyword>
<feature type="compositionally biased region" description="Polar residues" evidence="2">
    <location>
        <begin position="107"/>
        <end position="116"/>
    </location>
</feature>
<dbReference type="GO" id="GO:0008270">
    <property type="term" value="F:zinc ion binding"/>
    <property type="evidence" value="ECO:0007669"/>
    <property type="project" value="UniProtKB-KW"/>
</dbReference>
<dbReference type="RefSeq" id="XP_016639052.1">
    <property type="nucleotide sequence ID" value="XM_016791208.1"/>
</dbReference>
<dbReference type="KEGG" id="sapo:SAPIO_CDS9924"/>
<feature type="compositionally biased region" description="Polar residues" evidence="2">
    <location>
        <begin position="989"/>
        <end position="1001"/>
    </location>
</feature>